<dbReference type="Gene3D" id="3.40.50.300">
    <property type="entry name" value="P-loop containing nucleotide triphosphate hydrolases"/>
    <property type="match status" value="1"/>
</dbReference>
<dbReference type="STRING" id="1442369.A0A0D2IVW4"/>
<organism evidence="4 5">
    <name type="scientific">Rhinocladiella mackenziei CBS 650.93</name>
    <dbReference type="NCBI Taxonomy" id="1442369"/>
    <lineage>
        <taxon>Eukaryota</taxon>
        <taxon>Fungi</taxon>
        <taxon>Dikarya</taxon>
        <taxon>Ascomycota</taxon>
        <taxon>Pezizomycotina</taxon>
        <taxon>Eurotiomycetes</taxon>
        <taxon>Chaetothyriomycetidae</taxon>
        <taxon>Chaetothyriales</taxon>
        <taxon>Herpotrichiellaceae</taxon>
        <taxon>Rhinocladiella</taxon>
    </lineage>
</organism>
<sequence length="1165" mass="134127">MTTVLPSNFDEAYEMAKTEFFRELKRPQDYDFSKFTSIDDVYDYTEKLQTEQARHGNMRHLNRIRPYLQNLEQYVGVLDTFSQAKADLLSLIWGPIKLLIQISSTLVKSYDKIIDTMGQIGDRLPHFRKYIEMFKSNDNLKRLLLVFLRDILEFHVTALNFFKSKKWELYFESMWPKYGNKITIIMNNVERHAALISNEVTLASILDAQAAHAEAVKTCERDEEFQRRQDFATVQQSLSPKLYDDELEQFRKLRTPDSGKWIEKNEEFIAWFNASNQSGRVLWIEGIPGAGKSFLSAHVVEIAQLQTNSCTVFAFLSFQDQQLTTARVLQSLVFQVVLENVDLHQVLCREVQSNYRGVSSNTACLQALFIKMLQLSDPTYIIIDGVDEIDEFERSFLLRTLLKVKMECDEVRLLISSRGEDNIMRILRNEATCLRLHTNNLPDIETFVLGKTNDWLGRCAFDGHTCGQIRKLLEPLASNSEGMILYARLMLDNISYLSSLHDIREELGALPRGLDEAYGRILVRITERLPERDRDQVKRILGWVAGSQISIQKRELEVAFSIREGDRMVLRDRRVFLNVLHLCGPIVEIREDTIRFVHFTAKQYLADQQNKSFINLQNAWLDICRTCITYLGFECFEYDADEEIEQAILSGEFVFFHYATTQWITQLRLYLEHITNKTERDAVCEEVQHLVYRRESFSHTATSSVLQKRIQDFHSIQDDWPDLSTTLSNENAFLKYKAPFIGLKTVTIFNSESPLNIFSIYGIFYQTLESMLCSGMNHRPGCHCQTLKDQYGLFLYKCDRIACPRHRHGFADKKNRDQHLLDHDRPFKCPEAGCTFGEIGFKSEGSLAQHMDQHHPTQKLAPMKHPPIQDIDPESLEVVLTEAVKAGEEEFVSRFLGSIPESLSDKLYLTALRSSTSAVVAQFVTSGQSIDKAYVGERDKYPLTAVPLIVAMRAYNLEVVRYLLTHNCSFYAESDFIDHGNEQSLARKSRRVGTVLDHAIDLDDPQRRLEAILILTNHGYDLRKVKRSPFRLTRRRNIESESIIMNILDVMEHALSKDNLNDILKEEARSRCSVEVARWLLQRGAEVNTRGKTLSAATPLYSACVKKTENAAHFAKFLLESGADPNLRTQGRLAVELRGARNISTWLGVTWEELVESTKHARESG</sequence>
<keyword evidence="2" id="KW-0040">ANK repeat</keyword>
<dbReference type="PROSITE" id="PS50837">
    <property type="entry name" value="NACHT"/>
    <property type="match status" value="1"/>
</dbReference>
<evidence type="ECO:0000313" key="5">
    <source>
        <dbReference type="Proteomes" id="UP000053617"/>
    </source>
</evidence>
<dbReference type="Pfam" id="PF00023">
    <property type="entry name" value="Ank"/>
    <property type="match status" value="1"/>
</dbReference>
<evidence type="ECO:0000259" key="3">
    <source>
        <dbReference type="PROSITE" id="PS50837"/>
    </source>
</evidence>
<dbReference type="PROSITE" id="PS50088">
    <property type="entry name" value="ANK_REPEAT"/>
    <property type="match status" value="1"/>
</dbReference>
<evidence type="ECO:0000256" key="2">
    <source>
        <dbReference type="PROSITE-ProRule" id="PRU00023"/>
    </source>
</evidence>
<dbReference type="InterPro" id="IPR056125">
    <property type="entry name" value="DUF7708"/>
</dbReference>
<dbReference type="PANTHER" id="PTHR10039">
    <property type="entry name" value="AMELOGENIN"/>
    <property type="match status" value="1"/>
</dbReference>
<dbReference type="OrthoDB" id="5421817at2759"/>
<evidence type="ECO:0000313" key="4">
    <source>
        <dbReference type="EMBL" id="KIX07366.1"/>
    </source>
</evidence>
<keyword evidence="5" id="KW-1185">Reference proteome</keyword>
<dbReference type="InterPro" id="IPR002110">
    <property type="entry name" value="Ankyrin_rpt"/>
</dbReference>
<dbReference type="SMART" id="SM00355">
    <property type="entry name" value="ZnF_C2H2"/>
    <property type="match status" value="2"/>
</dbReference>
<proteinExistence type="predicted"/>
<dbReference type="Pfam" id="PF24809">
    <property type="entry name" value="DUF7708"/>
    <property type="match status" value="1"/>
</dbReference>
<dbReference type="Proteomes" id="UP000053617">
    <property type="component" value="Unassembled WGS sequence"/>
</dbReference>
<dbReference type="PANTHER" id="PTHR10039:SF14">
    <property type="entry name" value="NACHT DOMAIN-CONTAINING PROTEIN"/>
    <property type="match status" value="1"/>
</dbReference>
<dbReference type="Pfam" id="PF24883">
    <property type="entry name" value="NPHP3_N"/>
    <property type="match status" value="1"/>
</dbReference>
<dbReference type="SUPFAM" id="SSF48403">
    <property type="entry name" value="Ankyrin repeat"/>
    <property type="match status" value="1"/>
</dbReference>
<dbReference type="InterPro" id="IPR027417">
    <property type="entry name" value="P-loop_NTPase"/>
</dbReference>
<reference evidence="4 5" key="1">
    <citation type="submission" date="2015-01" db="EMBL/GenBank/DDBJ databases">
        <title>The Genome Sequence of Rhinocladiella mackenzie CBS 650.93.</title>
        <authorList>
            <consortium name="The Broad Institute Genomics Platform"/>
            <person name="Cuomo C."/>
            <person name="de Hoog S."/>
            <person name="Gorbushina A."/>
            <person name="Stielow B."/>
            <person name="Teixiera M."/>
            <person name="Abouelleil A."/>
            <person name="Chapman S.B."/>
            <person name="Priest M."/>
            <person name="Young S.K."/>
            <person name="Wortman J."/>
            <person name="Nusbaum C."/>
            <person name="Birren B."/>
        </authorList>
    </citation>
    <scope>NUCLEOTIDE SEQUENCE [LARGE SCALE GENOMIC DNA]</scope>
    <source>
        <strain evidence="4 5">CBS 650.93</strain>
    </source>
</reference>
<dbReference type="HOGENOM" id="CLU_002406_1_0_1"/>
<feature type="repeat" description="ANK" evidence="2">
    <location>
        <begin position="1095"/>
        <end position="1130"/>
    </location>
</feature>
<dbReference type="SMART" id="SM00248">
    <property type="entry name" value="ANK"/>
    <property type="match status" value="3"/>
</dbReference>
<dbReference type="SUPFAM" id="SSF52540">
    <property type="entry name" value="P-loop containing nucleoside triphosphate hydrolases"/>
    <property type="match status" value="1"/>
</dbReference>
<dbReference type="RefSeq" id="XP_013274502.1">
    <property type="nucleotide sequence ID" value="XM_013419048.1"/>
</dbReference>
<dbReference type="EMBL" id="KN847476">
    <property type="protein sequence ID" value="KIX07366.1"/>
    <property type="molecule type" value="Genomic_DNA"/>
</dbReference>
<keyword evidence="1" id="KW-0677">Repeat</keyword>
<dbReference type="AlphaFoldDB" id="A0A0D2IVW4"/>
<name>A0A0D2IVW4_9EURO</name>
<dbReference type="InterPro" id="IPR013087">
    <property type="entry name" value="Znf_C2H2_type"/>
</dbReference>
<accession>A0A0D2IVW4</accession>
<dbReference type="Gene3D" id="1.25.40.20">
    <property type="entry name" value="Ankyrin repeat-containing domain"/>
    <property type="match status" value="1"/>
</dbReference>
<gene>
    <name evidence="4" type="ORF">Z518_02019</name>
</gene>
<dbReference type="GeneID" id="25290090"/>
<evidence type="ECO:0000256" key="1">
    <source>
        <dbReference type="ARBA" id="ARBA00022737"/>
    </source>
</evidence>
<dbReference type="InterPro" id="IPR036770">
    <property type="entry name" value="Ankyrin_rpt-contain_sf"/>
</dbReference>
<dbReference type="InterPro" id="IPR007111">
    <property type="entry name" value="NACHT_NTPase"/>
</dbReference>
<protein>
    <recommendedName>
        <fullName evidence="3">NACHT domain-containing protein</fullName>
    </recommendedName>
</protein>
<feature type="domain" description="NACHT" evidence="3">
    <location>
        <begin position="280"/>
        <end position="418"/>
    </location>
</feature>
<dbReference type="InterPro" id="IPR056884">
    <property type="entry name" value="NPHP3-like_N"/>
</dbReference>
<dbReference type="VEuPathDB" id="FungiDB:Z518_02019"/>